<evidence type="ECO:0000256" key="4">
    <source>
        <dbReference type="ARBA" id="ARBA00039977"/>
    </source>
</evidence>
<keyword evidence="3" id="KW-0687">Ribonucleoprotein</keyword>
<evidence type="ECO:0000256" key="2">
    <source>
        <dbReference type="ARBA" id="ARBA00022980"/>
    </source>
</evidence>
<dbReference type="SUPFAM" id="SSF54189">
    <property type="entry name" value="Ribosomal proteins S24e, L23 and L15e"/>
    <property type="match status" value="1"/>
</dbReference>
<evidence type="ECO:0000313" key="11">
    <source>
        <dbReference type="Proteomes" id="UP000324907"/>
    </source>
</evidence>
<evidence type="ECO:0000313" key="9">
    <source>
        <dbReference type="Proteomes" id="UP000322899"/>
    </source>
</evidence>
<dbReference type="EMBL" id="VLTO01000035">
    <property type="protein sequence ID" value="KAA0173309.1"/>
    <property type="molecule type" value="Genomic_DNA"/>
</dbReference>
<evidence type="ECO:0000256" key="1">
    <source>
        <dbReference type="ARBA" id="ARBA00006700"/>
    </source>
</evidence>
<evidence type="ECO:0000256" key="3">
    <source>
        <dbReference type="ARBA" id="ARBA00023274"/>
    </source>
</evidence>
<name>A0A5A8CG44_CAFRO</name>
<accession>A0A5A8CG44</accession>
<dbReference type="PANTHER" id="PTHR12059:SF5">
    <property type="entry name" value="LARGE RIBOSOMAL SUBUNIT PROTEIN UL23M"/>
    <property type="match status" value="1"/>
</dbReference>
<dbReference type="EMBL" id="VLTM01000009">
    <property type="protein sequence ID" value="KAA0166304.1"/>
    <property type="molecule type" value="Genomic_DNA"/>
</dbReference>
<dbReference type="EMBL" id="VLTL01000030">
    <property type="protein sequence ID" value="KAA0168182.1"/>
    <property type="molecule type" value="Genomic_DNA"/>
</dbReference>
<dbReference type="InterPro" id="IPR012677">
    <property type="entry name" value="Nucleotide-bd_a/b_plait_sf"/>
</dbReference>
<dbReference type="Proteomes" id="UP000322899">
    <property type="component" value="Unassembled WGS sequence"/>
</dbReference>
<dbReference type="Gene3D" id="3.30.70.330">
    <property type="match status" value="1"/>
</dbReference>
<evidence type="ECO:0000313" key="6">
    <source>
        <dbReference type="EMBL" id="KAA0166304.1"/>
    </source>
</evidence>
<dbReference type="EMBL" id="VLTN01000023">
    <property type="protein sequence ID" value="KAA0152023.1"/>
    <property type="molecule type" value="Genomic_DNA"/>
</dbReference>
<dbReference type="Proteomes" id="UP000323011">
    <property type="component" value="Unassembled WGS sequence"/>
</dbReference>
<dbReference type="OrthoDB" id="275582at2759"/>
<gene>
    <name evidence="8" type="ORF">FNF27_05233</name>
    <name evidence="7" type="ORF">FNF28_02600</name>
    <name evidence="5" type="ORF">FNF29_04138</name>
    <name evidence="6" type="ORF">FNF31_01528</name>
</gene>
<organism evidence="5 10">
    <name type="scientific">Cafeteria roenbergensis</name>
    <name type="common">Marine flagellate</name>
    <dbReference type="NCBI Taxonomy" id="33653"/>
    <lineage>
        <taxon>Eukaryota</taxon>
        <taxon>Sar</taxon>
        <taxon>Stramenopiles</taxon>
        <taxon>Bigyra</taxon>
        <taxon>Opalozoa</taxon>
        <taxon>Bicosoecida</taxon>
        <taxon>Cafeteriaceae</taxon>
        <taxon>Cafeteria</taxon>
    </lineage>
</organism>
<keyword evidence="2" id="KW-0689">Ribosomal protein</keyword>
<dbReference type="GO" id="GO:0005762">
    <property type="term" value="C:mitochondrial large ribosomal subunit"/>
    <property type="evidence" value="ECO:0007669"/>
    <property type="project" value="TreeGrafter"/>
</dbReference>
<reference evidence="9 10" key="1">
    <citation type="submission" date="2019-07" db="EMBL/GenBank/DDBJ databases">
        <title>Genomes of Cafeteria roenbergensis.</title>
        <authorList>
            <person name="Fischer M.G."/>
            <person name="Hackl T."/>
            <person name="Roman M."/>
        </authorList>
    </citation>
    <scope>NUCLEOTIDE SEQUENCE [LARGE SCALE GENOMIC DNA]</scope>
    <source>
        <strain evidence="5 10">BVI</strain>
        <strain evidence="6 12">Cflag</strain>
        <strain evidence="8 9">E4-10P</strain>
        <strain evidence="7 11">RCC970-E3</strain>
    </source>
</reference>
<evidence type="ECO:0000313" key="10">
    <source>
        <dbReference type="Proteomes" id="UP000323011"/>
    </source>
</evidence>
<sequence>MPLPHQVWLPEIQLTLIRRATARMPRNNYVFRTAPKWTKPEIKQFLQKAYGVKVARVATINYPPRYSIVGRILRKRRAFKKVYVTVTDDALAAPARPDYDSEALSAMERA</sequence>
<dbReference type="GO" id="GO:0003735">
    <property type="term" value="F:structural constituent of ribosome"/>
    <property type="evidence" value="ECO:0007669"/>
    <property type="project" value="InterPro"/>
</dbReference>
<dbReference type="InterPro" id="IPR013025">
    <property type="entry name" value="Ribosomal_uL23-like"/>
</dbReference>
<dbReference type="InterPro" id="IPR012678">
    <property type="entry name" value="Ribosomal_uL23/eL15/eS24_sf"/>
</dbReference>
<dbReference type="Proteomes" id="UP000324907">
    <property type="component" value="Unassembled WGS sequence"/>
</dbReference>
<dbReference type="PANTHER" id="PTHR12059">
    <property type="entry name" value="RIBOSOMAL PROTEIN L23-RELATED"/>
    <property type="match status" value="1"/>
</dbReference>
<keyword evidence="10" id="KW-1185">Reference proteome</keyword>
<dbReference type="Pfam" id="PF00276">
    <property type="entry name" value="Ribosomal_L23"/>
    <property type="match status" value="1"/>
</dbReference>
<comment type="similarity">
    <text evidence="1">Belongs to the universal ribosomal protein uL23 family.</text>
</comment>
<dbReference type="GO" id="GO:0032543">
    <property type="term" value="P:mitochondrial translation"/>
    <property type="evidence" value="ECO:0007669"/>
    <property type="project" value="TreeGrafter"/>
</dbReference>
<evidence type="ECO:0000313" key="5">
    <source>
        <dbReference type="EMBL" id="KAA0152023.1"/>
    </source>
</evidence>
<dbReference type="Proteomes" id="UP000325113">
    <property type="component" value="Unassembled WGS sequence"/>
</dbReference>
<evidence type="ECO:0000313" key="8">
    <source>
        <dbReference type="EMBL" id="KAA0173309.1"/>
    </source>
</evidence>
<evidence type="ECO:0000313" key="7">
    <source>
        <dbReference type="EMBL" id="KAA0168182.1"/>
    </source>
</evidence>
<evidence type="ECO:0000313" key="12">
    <source>
        <dbReference type="Proteomes" id="UP000325113"/>
    </source>
</evidence>
<comment type="caution">
    <text evidence="5">The sequence shown here is derived from an EMBL/GenBank/DDBJ whole genome shotgun (WGS) entry which is preliminary data.</text>
</comment>
<proteinExistence type="inferred from homology"/>
<protein>
    <recommendedName>
        <fullName evidence="4">Large ribosomal subunit protein uL23m</fullName>
    </recommendedName>
</protein>
<dbReference type="AlphaFoldDB" id="A0A5A8CG44"/>